<reference evidence="2" key="1">
    <citation type="submission" date="2018-12" db="EMBL/GenBank/DDBJ databases">
        <authorList>
            <person name="Syme R.A."/>
            <person name="Farfan-Caceres L."/>
            <person name="Lichtenzveig J."/>
        </authorList>
    </citation>
    <scope>NUCLEOTIDE SEQUENCE</scope>
    <source>
        <strain evidence="2">Al4</strain>
    </source>
</reference>
<sequence length="270" mass="29931">MASQGTPSTLSSPLTPSTPITPAVQTKPSTTHSFRLPDPSQLSICKGPSTTPPSSCYNLEDVVTILVKDGQKRREYTVLRGLVIWHSSYFAAALDPEGGWSQDGERKLTLDCAHATFDAFCCWLFTSKLKDPVTNAILANNVFLSVRVLVDIWIFADFHGIPALGNSAIEMMHERIVAEWTLPCHIIKHAYRNTLAGSKLRGYLVELYKMSAELDAVTAKPSSYTEEFLCDVLPALARRERRLRGSVTSVDRCQWHDHSGPGGKLRLESR</sequence>
<evidence type="ECO:0000256" key="1">
    <source>
        <dbReference type="SAM" id="MobiDB-lite"/>
    </source>
</evidence>
<dbReference type="Gene3D" id="3.30.710.10">
    <property type="entry name" value="Potassium Channel Kv1.1, Chain A"/>
    <property type="match status" value="1"/>
</dbReference>
<proteinExistence type="predicted"/>
<reference evidence="2" key="2">
    <citation type="submission" date="2020-09" db="EMBL/GenBank/DDBJ databases">
        <title>Reference genome assembly for Australian Ascochyta lentis isolate Al4.</title>
        <authorList>
            <person name="Lee R.C."/>
            <person name="Farfan-Caceres L.M."/>
            <person name="Debler J.W."/>
            <person name="Williams A.H."/>
            <person name="Henares B.M."/>
        </authorList>
    </citation>
    <scope>NUCLEOTIDE SEQUENCE</scope>
    <source>
        <strain evidence="2">Al4</strain>
    </source>
</reference>
<feature type="compositionally biased region" description="Polar residues" evidence="1">
    <location>
        <begin position="23"/>
        <end position="33"/>
    </location>
</feature>
<feature type="compositionally biased region" description="Low complexity" evidence="1">
    <location>
        <begin position="1"/>
        <end position="22"/>
    </location>
</feature>
<dbReference type="OrthoDB" id="194443at2759"/>
<dbReference type="Proteomes" id="UP000651452">
    <property type="component" value="Unassembled WGS sequence"/>
</dbReference>
<organism evidence="2 3">
    <name type="scientific">Ascochyta lentis</name>
    <dbReference type="NCBI Taxonomy" id="205686"/>
    <lineage>
        <taxon>Eukaryota</taxon>
        <taxon>Fungi</taxon>
        <taxon>Dikarya</taxon>
        <taxon>Ascomycota</taxon>
        <taxon>Pezizomycotina</taxon>
        <taxon>Dothideomycetes</taxon>
        <taxon>Pleosporomycetidae</taxon>
        <taxon>Pleosporales</taxon>
        <taxon>Pleosporineae</taxon>
        <taxon>Didymellaceae</taxon>
        <taxon>Ascochyta</taxon>
    </lineage>
</organism>
<name>A0A8H7IT39_9PLEO</name>
<protein>
    <recommendedName>
        <fullName evidence="4">BTB domain-containing protein</fullName>
    </recommendedName>
</protein>
<evidence type="ECO:0000313" key="3">
    <source>
        <dbReference type="Proteomes" id="UP000651452"/>
    </source>
</evidence>
<dbReference type="InterPro" id="IPR011333">
    <property type="entry name" value="SKP1/BTB/POZ_sf"/>
</dbReference>
<feature type="region of interest" description="Disordered" evidence="1">
    <location>
        <begin position="1"/>
        <end position="40"/>
    </location>
</feature>
<accession>A0A8H7IT39</accession>
<gene>
    <name evidence="2" type="ORF">EKO04_009994</name>
</gene>
<evidence type="ECO:0008006" key="4">
    <source>
        <dbReference type="Google" id="ProtNLM"/>
    </source>
</evidence>
<dbReference type="AlphaFoldDB" id="A0A8H7IT39"/>
<comment type="caution">
    <text evidence="2">The sequence shown here is derived from an EMBL/GenBank/DDBJ whole genome shotgun (WGS) entry which is preliminary data.</text>
</comment>
<keyword evidence="3" id="KW-1185">Reference proteome</keyword>
<dbReference type="EMBL" id="RZGK01000019">
    <property type="protein sequence ID" value="KAF9691995.1"/>
    <property type="molecule type" value="Genomic_DNA"/>
</dbReference>
<evidence type="ECO:0000313" key="2">
    <source>
        <dbReference type="EMBL" id="KAF9691995.1"/>
    </source>
</evidence>